<protein>
    <recommendedName>
        <fullName evidence="5">Origin recognition complex subunit 2</fullName>
    </recommendedName>
</protein>
<reference evidence="10" key="1">
    <citation type="submission" date="2018-06" db="EMBL/GenBank/DDBJ databases">
        <authorList>
            <person name="Guldener U."/>
        </authorList>
    </citation>
    <scope>NUCLEOTIDE SEQUENCE [LARGE SCALE GENOMIC DNA]</scope>
    <source>
        <strain evidence="10">UTAD17</strain>
    </source>
</reference>
<comment type="function">
    <text evidence="5">Component of the origin recognition complex (ORC) that binds origins of replication. DNA-binding is ATP-dependent. ORC is required to assemble the pre-replication complex necessary to initiate DNA replication.</text>
</comment>
<feature type="domain" description="Origin recognition complex subunit 2 RecA-like" evidence="7">
    <location>
        <begin position="305"/>
        <end position="533"/>
    </location>
</feature>
<evidence type="ECO:0000259" key="7">
    <source>
        <dbReference type="Pfam" id="PF04084"/>
    </source>
</evidence>
<dbReference type="InterPro" id="IPR056773">
    <property type="entry name" value="WHD_ORC2"/>
</dbReference>
<dbReference type="PANTHER" id="PTHR14052:SF0">
    <property type="entry name" value="ORIGIN RECOGNITION COMPLEX SUBUNIT 2"/>
    <property type="match status" value="1"/>
</dbReference>
<evidence type="ECO:0000259" key="8">
    <source>
        <dbReference type="Pfam" id="PF24882"/>
    </source>
</evidence>
<name>A0A376BAB4_9ASCO</name>
<dbReference type="Pfam" id="PF24882">
    <property type="entry name" value="WHD_ORC2"/>
    <property type="match status" value="1"/>
</dbReference>
<sequence length="681" mass="78174">MRRPKKIVKDVDILKHEDMISKPSSIHSLSSNENKNYINSRIYKRLRTLHFNNKNDNNTNNNKHVITTKKHTSDDYINIFDDTYKNNDETDEYDYPTTTAEDNQTDESDGVPYVKTEEKPMERVKRSIVEEHRPKSKHSKIAKKTDTILTYHNSSSNNPNDPRLISSSLLVAERSSHNNNANRTKNNMGNSPLKQRITSNFKPSLFPDNFKISKVYETGGGTATNSSSGIANTITFLDGFEGFIDQSRLTFVQKSRLPISNNTMSKAPHITRDDFNKLFPVLYNNTVINQNSSSLHFGNSNDKILYSKLLPQYLFELKQNFVILFYGAGSKREIVNQMCTTYLSHKLGAFPVRDTSDASNVNNLDIQASDNGSPKGKKSKNIKTPTSYPVPTMVINGYNPSVNYRDVFKSILPYIIPDKGFKFEEKNNTNSSNSDDSQNKEGKYWGDQVYFKIKKLIEYYENNDTATFRVKRLLIVVHSFDGLGGFRDKLQNMICLLAQLKCISLICTVDHVYSHMLWDHNKTDQLNFVYHDLTTYSPYTVELSFGVKDVFNEIFQSNNDVEDSGGNPTSITGIKYVLDSLTLNSKKLFKLLLETQLNKMLNSGDSKRYRTYRVDFKQFSDMCRSEFIASNEMSLRTMLREYIDHNMIKLTKNKRNNSEVLEIPFGTAQLQTILNDLLRDL</sequence>
<keyword evidence="3 5" id="KW-0235">DNA replication</keyword>
<keyword evidence="10" id="KW-1185">Reference proteome</keyword>
<dbReference type="VEuPathDB" id="FungiDB:SCODWIG_03384"/>
<evidence type="ECO:0000313" key="9">
    <source>
        <dbReference type="EMBL" id="SSD61623.1"/>
    </source>
</evidence>
<organism evidence="9 10">
    <name type="scientific">Saccharomycodes ludwigii</name>
    <dbReference type="NCBI Taxonomy" id="36035"/>
    <lineage>
        <taxon>Eukaryota</taxon>
        <taxon>Fungi</taxon>
        <taxon>Dikarya</taxon>
        <taxon>Ascomycota</taxon>
        <taxon>Saccharomycotina</taxon>
        <taxon>Saccharomycetes</taxon>
        <taxon>Saccharomycodales</taxon>
        <taxon>Saccharomycodaceae</taxon>
        <taxon>Saccharomycodes</taxon>
    </lineage>
</organism>
<accession>A0A376BAB4</accession>
<dbReference type="GO" id="GO:0003688">
    <property type="term" value="F:DNA replication origin binding"/>
    <property type="evidence" value="ECO:0007669"/>
    <property type="project" value="UniProtKB-UniRule"/>
</dbReference>
<dbReference type="Proteomes" id="UP000262825">
    <property type="component" value="Unassembled WGS sequence"/>
</dbReference>
<comment type="similarity">
    <text evidence="2 5">Belongs to the ORC2 family.</text>
</comment>
<evidence type="ECO:0000256" key="4">
    <source>
        <dbReference type="ARBA" id="ARBA00023242"/>
    </source>
</evidence>
<feature type="compositionally biased region" description="Polar residues" evidence="6">
    <location>
        <begin position="362"/>
        <end position="372"/>
    </location>
</feature>
<dbReference type="AlphaFoldDB" id="A0A376BAB4"/>
<evidence type="ECO:0000256" key="5">
    <source>
        <dbReference type="RuleBase" id="RU368084"/>
    </source>
</evidence>
<feature type="region of interest" description="Disordered" evidence="6">
    <location>
        <begin position="362"/>
        <end position="384"/>
    </location>
</feature>
<evidence type="ECO:0000313" key="10">
    <source>
        <dbReference type="Proteomes" id="UP000262825"/>
    </source>
</evidence>
<dbReference type="GO" id="GO:0006260">
    <property type="term" value="P:DNA replication"/>
    <property type="evidence" value="ECO:0007669"/>
    <property type="project" value="UniProtKB-UniRule"/>
</dbReference>
<dbReference type="PANTHER" id="PTHR14052">
    <property type="entry name" value="ORIGIN RECOGNITION COMPLEX SUBUNIT 2"/>
    <property type="match status" value="1"/>
</dbReference>
<proteinExistence type="inferred from homology"/>
<evidence type="ECO:0000256" key="6">
    <source>
        <dbReference type="SAM" id="MobiDB-lite"/>
    </source>
</evidence>
<evidence type="ECO:0000256" key="1">
    <source>
        <dbReference type="ARBA" id="ARBA00004123"/>
    </source>
</evidence>
<dbReference type="InterPro" id="IPR007220">
    <property type="entry name" value="ORC2"/>
</dbReference>
<gene>
    <name evidence="9" type="ORF">SCODWIG_03384</name>
</gene>
<feature type="domain" description="Origin recognition complex subunit 2 winged-helix" evidence="8">
    <location>
        <begin position="611"/>
        <end position="668"/>
    </location>
</feature>
<keyword evidence="4 5" id="KW-0539">Nucleus</keyword>
<evidence type="ECO:0000256" key="2">
    <source>
        <dbReference type="ARBA" id="ARBA00007421"/>
    </source>
</evidence>
<dbReference type="Pfam" id="PF04084">
    <property type="entry name" value="RecA-like_ORC2"/>
    <property type="match status" value="1"/>
</dbReference>
<comment type="subunit">
    <text evidence="5">Component of the origin recognition complex (ORC).</text>
</comment>
<feature type="region of interest" description="Disordered" evidence="6">
    <location>
        <begin position="87"/>
        <end position="111"/>
    </location>
</feature>
<evidence type="ECO:0000256" key="3">
    <source>
        <dbReference type="ARBA" id="ARBA00022705"/>
    </source>
</evidence>
<comment type="subcellular location">
    <subcellularLocation>
        <location evidence="1 5">Nucleus</location>
    </subcellularLocation>
</comment>
<dbReference type="GO" id="GO:0005664">
    <property type="term" value="C:nuclear origin of replication recognition complex"/>
    <property type="evidence" value="ECO:0007669"/>
    <property type="project" value="UniProtKB-UniRule"/>
</dbReference>
<dbReference type="EMBL" id="UFAJ01000795">
    <property type="protein sequence ID" value="SSD61623.1"/>
    <property type="molecule type" value="Genomic_DNA"/>
</dbReference>
<dbReference type="InterPro" id="IPR056772">
    <property type="entry name" value="RecA-like_ORC2"/>
</dbReference>